<keyword evidence="1" id="KW-0812">Transmembrane</keyword>
<evidence type="ECO:0000256" key="2">
    <source>
        <dbReference type="SAM" id="SignalP"/>
    </source>
</evidence>
<reference evidence="4" key="1">
    <citation type="submission" date="2020-01" db="EMBL/GenBank/DDBJ databases">
        <authorList>
            <consortium name="DOE Joint Genome Institute"/>
            <person name="Haridas S."/>
            <person name="Albert R."/>
            <person name="Binder M."/>
            <person name="Bloem J."/>
            <person name="Labutti K."/>
            <person name="Salamov A."/>
            <person name="Andreopoulos B."/>
            <person name="Baker S.E."/>
            <person name="Barry K."/>
            <person name="Bills G."/>
            <person name="Bluhm B.H."/>
            <person name="Cannon C."/>
            <person name="Castanera R."/>
            <person name="Culley D.E."/>
            <person name="Daum C."/>
            <person name="Ezra D."/>
            <person name="Gonzalez J.B."/>
            <person name="Henrissat B."/>
            <person name="Kuo A."/>
            <person name="Liang C."/>
            <person name="Lipzen A."/>
            <person name="Lutzoni F."/>
            <person name="Magnuson J."/>
            <person name="Mondo S."/>
            <person name="Nolan M."/>
            <person name="Ohm R."/>
            <person name="Pangilinan J."/>
            <person name="Park H.-J."/>
            <person name="Ramirez L."/>
            <person name="Alfaro M."/>
            <person name="Sun H."/>
            <person name="Tritt A."/>
            <person name="Yoshinaga Y."/>
            <person name="Zwiers L.-H."/>
            <person name="Turgeon B.G."/>
            <person name="Goodwin S.B."/>
            <person name="Spatafora J.W."/>
            <person name="Crous P.W."/>
            <person name="Grigoriev I.V."/>
        </authorList>
    </citation>
    <scope>NUCLEOTIDE SEQUENCE</scope>
    <source>
        <strain evidence="4">CBS 342.82</strain>
    </source>
</reference>
<evidence type="ECO:0000256" key="1">
    <source>
        <dbReference type="SAM" id="Phobius"/>
    </source>
</evidence>
<keyword evidence="2" id="KW-0732">Signal</keyword>
<accession>A0A6J3LP60</accession>
<dbReference type="RefSeq" id="XP_033454787.1">
    <property type="nucleotide sequence ID" value="XM_033608604.1"/>
</dbReference>
<feature type="signal peptide" evidence="2">
    <location>
        <begin position="1"/>
        <end position="17"/>
    </location>
</feature>
<keyword evidence="1" id="KW-0472">Membrane</keyword>
<keyword evidence="1" id="KW-1133">Transmembrane helix</keyword>
<protein>
    <submittedName>
        <fullName evidence="4">Uncharacterized protein</fullName>
    </submittedName>
</protein>
<dbReference type="Proteomes" id="UP000504637">
    <property type="component" value="Unplaced"/>
</dbReference>
<evidence type="ECO:0000313" key="3">
    <source>
        <dbReference type="Proteomes" id="UP000504637"/>
    </source>
</evidence>
<organism evidence="4">
    <name type="scientific">Dissoconium aciculare CBS 342.82</name>
    <dbReference type="NCBI Taxonomy" id="1314786"/>
    <lineage>
        <taxon>Eukaryota</taxon>
        <taxon>Fungi</taxon>
        <taxon>Dikarya</taxon>
        <taxon>Ascomycota</taxon>
        <taxon>Pezizomycotina</taxon>
        <taxon>Dothideomycetes</taxon>
        <taxon>Dothideomycetidae</taxon>
        <taxon>Mycosphaerellales</taxon>
        <taxon>Dissoconiaceae</taxon>
        <taxon>Dissoconium</taxon>
    </lineage>
</organism>
<dbReference type="AlphaFoldDB" id="A0A6J3LP60"/>
<keyword evidence="3" id="KW-1185">Reference proteome</keyword>
<reference evidence="4" key="2">
    <citation type="submission" date="2020-04" db="EMBL/GenBank/DDBJ databases">
        <authorList>
            <consortium name="NCBI Genome Project"/>
        </authorList>
    </citation>
    <scope>NUCLEOTIDE SEQUENCE</scope>
    <source>
        <strain evidence="4">CBS 342.82</strain>
    </source>
</reference>
<dbReference type="GeneID" id="54366404"/>
<proteinExistence type="predicted"/>
<reference evidence="4" key="3">
    <citation type="submission" date="2025-08" db="UniProtKB">
        <authorList>
            <consortium name="RefSeq"/>
        </authorList>
    </citation>
    <scope>IDENTIFICATION</scope>
    <source>
        <strain evidence="4">CBS 342.82</strain>
    </source>
</reference>
<name>A0A6J3LP60_9PEZI</name>
<feature type="transmembrane region" description="Helical" evidence="1">
    <location>
        <begin position="286"/>
        <end position="303"/>
    </location>
</feature>
<sequence length="304" mass="32679">MLSLLSLALSALPLVAAQGLAVSGPFLPGNINTSDARQVYDAAARNSDNKLGTFLAPGFQLLLNNSIAFPLSWNWTTNVADIAIPVPEGDLGRPGADYSQGYHVVNTQHRLNWTAYLNATESDAIRGKSLQTILRDTNVTLQLGFLPMNYAAGFTPIKREQRTTDCADSIGLQCWRSLSEAFSNSSNRFIQTDSLPGCNATIVDTSVTRLNMSDPLPVPLNSGDSFYYSQKPLGNTGNKTLLERELSTGVIQIWNWEYPTSNGTSNVVNVLCLQAKSAASLSSQPMVIMAVATAIAVGMFVAVV</sequence>
<gene>
    <name evidence="4" type="ORF">K489DRAFT_435655</name>
</gene>
<feature type="chain" id="PRO_5026945877" evidence="2">
    <location>
        <begin position="18"/>
        <end position="304"/>
    </location>
</feature>
<evidence type="ECO:0000313" key="4">
    <source>
        <dbReference type="RefSeq" id="XP_033454787.1"/>
    </source>
</evidence>